<accession>A0A3P6V893</accession>
<protein>
    <submittedName>
        <fullName evidence="1">Uncharacterized protein</fullName>
    </submittedName>
</protein>
<feature type="non-terminal residue" evidence="1">
    <location>
        <position position="55"/>
    </location>
</feature>
<evidence type="ECO:0000313" key="2">
    <source>
        <dbReference type="Proteomes" id="UP000277928"/>
    </source>
</evidence>
<keyword evidence="2" id="KW-1185">Reference proteome</keyword>
<dbReference type="AlphaFoldDB" id="A0A3P6V893"/>
<dbReference type="STRING" id="42156.A0A3P6V893"/>
<dbReference type="EMBL" id="UYRX01001163">
    <property type="protein sequence ID" value="VDK88488.1"/>
    <property type="molecule type" value="Genomic_DNA"/>
</dbReference>
<proteinExistence type="predicted"/>
<name>A0A3P6V893_LITSI</name>
<sequence length="55" mass="6030">MGVLNEEKQQTDLGWVTNLVTRAHSEGLSSIEFGAVLRKRIITAGCNEQNCRAIA</sequence>
<evidence type="ECO:0000313" key="1">
    <source>
        <dbReference type="EMBL" id="VDK88488.1"/>
    </source>
</evidence>
<organism evidence="1 2">
    <name type="scientific">Litomosoides sigmodontis</name>
    <name type="common">Filarial nematode worm</name>
    <dbReference type="NCBI Taxonomy" id="42156"/>
    <lineage>
        <taxon>Eukaryota</taxon>
        <taxon>Metazoa</taxon>
        <taxon>Ecdysozoa</taxon>
        <taxon>Nematoda</taxon>
        <taxon>Chromadorea</taxon>
        <taxon>Rhabditida</taxon>
        <taxon>Spirurina</taxon>
        <taxon>Spiruromorpha</taxon>
        <taxon>Filarioidea</taxon>
        <taxon>Onchocercidae</taxon>
        <taxon>Litomosoides</taxon>
    </lineage>
</organism>
<dbReference type="Proteomes" id="UP000277928">
    <property type="component" value="Unassembled WGS sequence"/>
</dbReference>
<gene>
    <name evidence="1" type="ORF">NLS_LOCUS8702</name>
</gene>
<reference evidence="1 2" key="1">
    <citation type="submission" date="2018-08" db="EMBL/GenBank/DDBJ databases">
        <authorList>
            <person name="Laetsch R D."/>
            <person name="Stevens L."/>
            <person name="Kumar S."/>
            <person name="Blaxter L. M."/>
        </authorList>
    </citation>
    <scope>NUCLEOTIDE SEQUENCE [LARGE SCALE GENOMIC DNA]</scope>
</reference>